<dbReference type="Proteomes" id="UP000037923">
    <property type="component" value="Unassembled WGS sequence"/>
</dbReference>
<comment type="caution">
    <text evidence="2">The sequence shown here is derived from an EMBL/GenBank/DDBJ whole genome shotgun (WGS) entry which is preliminary data.</text>
</comment>
<feature type="region of interest" description="Disordered" evidence="1">
    <location>
        <begin position="334"/>
        <end position="406"/>
    </location>
</feature>
<feature type="region of interest" description="Disordered" evidence="1">
    <location>
        <begin position="275"/>
        <end position="317"/>
    </location>
</feature>
<feature type="compositionally biased region" description="Basic and acidic residues" evidence="1">
    <location>
        <begin position="304"/>
        <end position="317"/>
    </location>
</feature>
<dbReference type="EMBL" id="LGTL01000004">
    <property type="protein sequence ID" value="KPA82884.1"/>
    <property type="molecule type" value="Genomic_DNA"/>
</dbReference>
<evidence type="ECO:0000313" key="2">
    <source>
        <dbReference type="EMBL" id="KPA82884.1"/>
    </source>
</evidence>
<dbReference type="RefSeq" id="XP_015661323.1">
    <property type="nucleotide sequence ID" value="XM_015799721.1"/>
</dbReference>
<reference evidence="2 3" key="1">
    <citation type="submission" date="2015-07" db="EMBL/GenBank/DDBJ databases">
        <title>High-quality genome of monoxenous trypanosomatid Leptomonas pyrrhocoris.</title>
        <authorList>
            <person name="Flegontov P."/>
            <person name="Butenko A."/>
            <person name="Firsov S."/>
            <person name="Vlcek C."/>
            <person name="Logacheva M.D."/>
            <person name="Field M."/>
            <person name="Filatov D."/>
            <person name="Flegontova O."/>
            <person name="Gerasimov E."/>
            <person name="Jackson A.P."/>
            <person name="Kelly S."/>
            <person name="Opperdoes F."/>
            <person name="O'Reilly A."/>
            <person name="Votypka J."/>
            <person name="Yurchenko V."/>
            <person name="Lukes J."/>
        </authorList>
    </citation>
    <scope>NUCLEOTIDE SEQUENCE [LARGE SCALE GENOMIC DNA]</scope>
    <source>
        <strain evidence="2">H10</strain>
    </source>
</reference>
<evidence type="ECO:0000256" key="1">
    <source>
        <dbReference type="SAM" id="MobiDB-lite"/>
    </source>
</evidence>
<dbReference type="GeneID" id="26902934"/>
<proteinExistence type="predicted"/>
<gene>
    <name evidence="2" type="ORF">ABB37_02643</name>
</gene>
<sequence length="406" mass="45199">MSVIITKQRYNWMGYNGTETEEVDTALLRGDKSTVDNYNYDHRQQVIAELKERLYQIKRDLDLLPEEELRAEEEARQRRRDERKRREEEGRRQRAEEEATRAEEEERQRIEQEERAEEQRRQQEADEVRRREQEAEAQRNADRWRQLHGDSDADSDVEEEQNEALSAMPRTQEEINSAVAGFSKGTRMLLAANGQGYVSYIDGSVHSSIEKLEAHNEKARGPAETATAGSSVSIPPAAEYSLDDVRAAAAHRQLLRKKLDAYRVLQDPTYAARIRSSEKDARGHPTTAITPEDGDEATIAAKLQEAKQHSEEVRKAYNDRATASANAIATATCPRAGGAAAAAPEAPKAEETAPAAEAEQQAEDKAAAPPAAAEDLMKAEELSTPAAAASRHSSKKATPKDEGDEL</sequence>
<keyword evidence="3" id="KW-1185">Reference proteome</keyword>
<organism evidence="2 3">
    <name type="scientific">Leptomonas pyrrhocoris</name>
    <name type="common">Firebug parasite</name>
    <dbReference type="NCBI Taxonomy" id="157538"/>
    <lineage>
        <taxon>Eukaryota</taxon>
        <taxon>Discoba</taxon>
        <taxon>Euglenozoa</taxon>
        <taxon>Kinetoplastea</taxon>
        <taxon>Metakinetoplastina</taxon>
        <taxon>Trypanosomatida</taxon>
        <taxon>Trypanosomatidae</taxon>
        <taxon>Leishmaniinae</taxon>
        <taxon>Leptomonas</taxon>
    </lineage>
</organism>
<dbReference type="VEuPathDB" id="TriTrypDB:LpyrH10_04_1930"/>
<feature type="compositionally biased region" description="Basic and acidic residues" evidence="1">
    <location>
        <begin position="72"/>
        <end position="151"/>
    </location>
</feature>
<dbReference type="OrthoDB" id="273681at2759"/>
<feature type="region of interest" description="Disordered" evidence="1">
    <location>
        <begin position="71"/>
        <end position="171"/>
    </location>
</feature>
<name>A0A0N0VGF6_LEPPY</name>
<feature type="compositionally biased region" description="Low complexity" evidence="1">
    <location>
        <begin position="334"/>
        <end position="359"/>
    </location>
</feature>
<dbReference type="AlphaFoldDB" id="A0A0N0VGF6"/>
<protein>
    <submittedName>
        <fullName evidence="2">Uncharacterized protein</fullName>
    </submittedName>
</protein>
<feature type="region of interest" description="Disordered" evidence="1">
    <location>
        <begin position="214"/>
        <end position="234"/>
    </location>
</feature>
<evidence type="ECO:0000313" key="3">
    <source>
        <dbReference type="Proteomes" id="UP000037923"/>
    </source>
</evidence>
<dbReference type="OMA" id="KQRYNWM"/>
<feature type="compositionally biased region" description="Acidic residues" evidence="1">
    <location>
        <begin position="152"/>
        <end position="162"/>
    </location>
</feature>
<accession>A0A0N0VGF6</accession>